<accession>A0AB40AKG3</accession>
<organism evidence="2 3">
    <name type="scientific">Dioscorea cayennensis subsp. rotundata</name>
    <name type="common">White Guinea yam</name>
    <name type="synonym">Dioscorea rotundata</name>
    <dbReference type="NCBI Taxonomy" id="55577"/>
    <lineage>
        <taxon>Eukaryota</taxon>
        <taxon>Viridiplantae</taxon>
        <taxon>Streptophyta</taxon>
        <taxon>Embryophyta</taxon>
        <taxon>Tracheophyta</taxon>
        <taxon>Spermatophyta</taxon>
        <taxon>Magnoliopsida</taxon>
        <taxon>Liliopsida</taxon>
        <taxon>Dioscoreales</taxon>
        <taxon>Dioscoreaceae</taxon>
        <taxon>Dioscorea</taxon>
    </lineage>
</organism>
<evidence type="ECO:0000313" key="3">
    <source>
        <dbReference type="RefSeq" id="XP_039115491.1"/>
    </source>
</evidence>
<keyword evidence="1" id="KW-0812">Transmembrane</keyword>
<keyword evidence="1" id="KW-1133">Transmembrane helix</keyword>
<keyword evidence="1" id="KW-0472">Membrane</keyword>
<reference evidence="3" key="1">
    <citation type="submission" date="2025-08" db="UniProtKB">
        <authorList>
            <consortium name="RefSeq"/>
        </authorList>
    </citation>
    <scope>IDENTIFICATION</scope>
</reference>
<protein>
    <submittedName>
        <fullName evidence="3">Uncharacterized protein LOC120250719</fullName>
    </submittedName>
</protein>
<evidence type="ECO:0000313" key="2">
    <source>
        <dbReference type="Proteomes" id="UP001515500"/>
    </source>
</evidence>
<name>A0AB40AKG3_DIOCR</name>
<proteinExistence type="predicted"/>
<dbReference type="RefSeq" id="XP_039115491.1">
    <property type="nucleotide sequence ID" value="XM_039259557.1"/>
</dbReference>
<dbReference type="GeneID" id="120250719"/>
<keyword evidence="2" id="KW-1185">Reference proteome</keyword>
<gene>
    <name evidence="3" type="primary">LOC120250719</name>
</gene>
<dbReference type="PANTHER" id="PTHR33825:SF5">
    <property type="entry name" value="TRANSMEMBRANE PROTEIN"/>
    <property type="match status" value="1"/>
</dbReference>
<dbReference type="PANTHER" id="PTHR33825">
    <property type="entry name" value="CHITINASE-LIKE PROTEIN"/>
    <property type="match status" value="1"/>
</dbReference>
<evidence type="ECO:0000256" key="1">
    <source>
        <dbReference type="SAM" id="Phobius"/>
    </source>
</evidence>
<dbReference type="AlphaFoldDB" id="A0AB40AKG3"/>
<sequence length="269" mass="30079">MCEFVFSSSSLRVLRWGFVRHDRCLGFHFLGLFTAAFHRTPCVILNNHRITRARFPCSALRTNQSLPVRPFSSLSFDPLALTSAVGSPPSSSLLNSKWSLDLRHIYLLNLIACSAAISTAWLFFSAIPSLLAVKEAAESLDKLLNVTAEELPDAMAAVRLSGMEITDLTMELSDLGQEITDAVRSSTRVIRTAEDRLHYFTSMTPTVSMQLQDDSNNRMDSPIVAKTAKNMREGIAKGRIVFSVLINVMKFSRWALNFFGDRRKKKLSV</sequence>
<dbReference type="Proteomes" id="UP001515500">
    <property type="component" value="Chromosome 19"/>
</dbReference>
<feature type="transmembrane region" description="Helical" evidence="1">
    <location>
        <begin position="105"/>
        <end position="124"/>
    </location>
</feature>